<evidence type="ECO:0000259" key="29">
    <source>
        <dbReference type="Pfam" id="PF02770"/>
    </source>
</evidence>
<dbReference type="PANTHER" id="PTHR43884:SF1">
    <property type="entry name" value="SHORT_BRANCHED CHAIN SPECIFIC ACYL-COA DEHYDROGENASE, MITOCHONDRIAL"/>
    <property type="match status" value="1"/>
</dbReference>
<dbReference type="Pfam" id="PF00441">
    <property type="entry name" value="Acyl-CoA_dh_1"/>
    <property type="match status" value="1"/>
</dbReference>
<protein>
    <recommendedName>
        <fullName evidence="17">Short/branched chain specific acyl-CoA dehydrogenase, mitochondrial</fullName>
        <ecNumber evidence="16">1.3.8.5</ecNumber>
    </recommendedName>
    <alternativeName>
        <fullName evidence="19">2-methyl branched chain acyl-CoA dehydrogenase</fullName>
    </alternativeName>
    <alternativeName>
        <fullName evidence="18">2-methylbutyryl-coenzyme A dehydrogenase</fullName>
    </alternativeName>
</protein>
<comment type="caution">
    <text evidence="31">The sequence shown here is derived from an EMBL/GenBank/DDBJ whole genome shotgun (WGS) entry which is preliminary data.</text>
</comment>
<dbReference type="EC" id="1.3.8.5" evidence="16"/>
<feature type="domain" description="Acyl-CoA dehydrogenase/oxidase N-terminal" evidence="30">
    <location>
        <begin position="52"/>
        <end position="162"/>
    </location>
</feature>
<evidence type="ECO:0000256" key="3">
    <source>
        <dbReference type="ARBA" id="ARBA00005198"/>
    </source>
</evidence>
<comment type="catalytic activity">
    <reaction evidence="24">
        <text>hexanoyl-CoA + oxidized [electron-transfer flavoprotein] + H(+) = (2E)-hexenoyl-CoA + reduced [electron-transfer flavoprotein]</text>
        <dbReference type="Rhea" id="RHEA:43464"/>
        <dbReference type="Rhea" id="RHEA-COMP:10685"/>
        <dbReference type="Rhea" id="RHEA-COMP:10686"/>
        <dbReference type="ChEBI" id="CHEBI:15378"/>
        <dbReference type="ChEBI" id="CHEBI:57692"/>
        <dbReference type="ChEBI" id="CHEBI:58307"/>
        <dbReference type="ChEBI" id="CHEBI:62077"/>
        <dbReference type="ChEBI" id="CHEBI:62620"/>
    </reaction>
    <physiologicalReaction direction="left-to-right" evidence="24">
        <dbReference type="Rhea" id="RHEA:43465"/>
    </physiologicalReaction>
</comment>
<dbReference type="FunFam" id="2.40.110.10:FF:000001">
    <property type="entry name" value="Acyl-CoA dehydrogenase, mitochondrial"/>
    <property type="match status" value="1"/>
</dbReference>
<gene>
    <name evidence="31" type="ORF">Pcinc_033483</name>
</gene>
<dbReference type="EMBL" id="JAWQEG010004722">
    <property type="protein sequence ID" value="KAK3860470.1"/>
    <property type="molecule type" value="Genomic_DNA"/>
</dbReference>
<evidence type="ECO:0000259" key="30">
    <source>
        <dbReference type="Pfam" id="PF02771"/>
    </source>
</evidence>
<evidence type="ECO:0000256" key="27">
    <source>
        <dbReference type="RuleBase" id="RU362125"/>
    </source>
</evidence>
<keyword evidence="32" id="KW-1185">Reference proteome</keyword>
<dbReference type="PIRSF" id="PIRSF016578">
    <property type="entry name" value="HsaA"/>
    <property type="match status" value="1"/>
</dbReference>
<dbReference type="Gene3D" id="1.10.540.10">
    <property type="entry name" value="Acyl-CoA dehydrogenase/oxidase, N-terminal domain"/>
    <property type="match status" value="1"/>
</dbReference>
<dbReference type="GO" id="GO:0046395">
    <property type="term" value="P:carboxylic acid catabolic process"/>
    <property type="evidence" value="ECO:0007669"/>
    <property type="project" value="UniProtKB-ARBA"/>
</dbReference>
<comment type="catalytic activity">
    <reaction evidence="20">
        <text>2-methylbutanoyl-CoA + oxidized [electron-transfer flavoprotein] + H(+) = (2E)-2-methylbut-2-enoyl-CoA + reduced [electron-transfer flavoprotein]</text>
        <dbReference type="Rhea" id="RHEA:43780"/>
        <dbReference type="Rhea" id="RHEA-COMP:10685"/>
        <dbReference type="Rhea" id="RHEA-COMP:10686"/>
        <dbReference type="ChEBI" id="CHEBI:15378"/>
        <dbReference type="ChEBI" id="CHEBI:57336"/>
        <dbReference type="ChEBI" id="CHEBI:57337"/>
        <dbReference type="ChEBI" id="CHEBI:57692"/>
        <dbReference type="ChEBI" id="CHEBI:58307"/>
        <dbReference type="EC" id="1.3.8.5"/>
    </reaction>
    <physiologicalReaction direction="left-to-right" evidence="20">
        <dbReference type="Rhea" id="RHEA:43781"/>
    </physiologicalReaction>
</comment>
<organism evidence="31 32">
    <name type="scientific">Petrolisthes cinctipes</name>
    <name type="common">Flat porcelain crab</name>
    <dbReference type="NCBI Taxonomy" id="88211"/>
    <lineage>
        <taxon>Eukaryota</taxon>
        <taxon>Metazoa</taxon>
        <taxon>Ecdysozoa</taxon>
        <taxon>Arthropoda</taxon>
        <taxon>Crustacea</taxon>
        <taxon>Multicrustacea</taxon>
        <taxon>Malacostraca</taxon>
        <taxon>Eumalacostraca</taxon>
        <taxon>Eucarida</taxon>
        <taxon>Decapoda</taxon>
        <taxon>Pleocyemata</taxon>
        <taxon>Anomura</taxon>
        <taxon>Galatheoidea</taxon>
        <taxon>Porcellanidae</taxon>
        <taxon>Petrolisthes</taxon>
    </lineage>
</organism>
<evidence type="ECO:0000256" key="6">
    <source>
        <dbReference type="ARBA" id="ARBA00022553"/>
    </source>
</evidence>
<comment type="catalytic activity">
    <reaction evidence="21">
        <text>valproyl-CoA + oxidized [electron-transfer flavoprotein] + H(+) = (2E)-2-propylpent-2-enoyl-CoA + reduced [electron-transfer flavoprotein]</text>
        <dbReference type="Rhea" id="RHEA:65344"/>
        <dbReference type="Rhea" id="RHEA-COMP:10685"/>
        <dbReference type="Rhea" id="RHEA-COMP:10686"/>
        <dbReference type="ChEBI" id="CHEBI:15378"/>
        <dbReference type="ChEBI" id="CHEBI:57692"/>
        <dbReference type="ChEBI" id="CHEBI:58307"/>
        <dbReference type="ChEBI" id="CHEBI:156457"/>
        <dbReference type="ChEBI" id="CHEBI:156458"/>
    </reaction>
    <physiologicalReaction direction="left-to-right" evidence="21">
        <dbReference type="Rhea" id="RHEA:65345"/>
    </physiologicalReaction>
</comment>
<evidence type="ECO:0000256" key="15">
    <source>
        <dbReference type="ARBA" id="ARBA00037895"/>
    </source>
</evidence>
<comment type="similarity">
    <text evidence="4 27">Belongs to the acyl-CoA dehydrogenase family.</text>
</comment>
<dbReference type="InterPro" id="IPR006091">
    <property type="entry name" value="Acyl-CoA_Oxase/DH_mid-dom"/>
</dbReference>
<evidence type="ECO:0000256" key="17">
    <source>
        <dbReference type="ARBA" id="ARBA00039850"/>
    </source>
</evidence>
<feature type="domain" description="Acyl-CoA oxidase/dehydrogenase middle" evidence="29">
    <location>
        <begin position="167"/>
        <end position="262"/>
    </location>
</feature>
<dbReference type="FunFam" id="1.20.140.10:FF:000002">
    <property type="entry name" value="Acyl-CoA dehydrogenase short/branched chain"/>
    <property type="match status" value="1"/>
</dbReference>
<comment type="subcellular location">
    <subcellularLocation>
        <location evidence="2">Mitochondrion matrix</location>
    </subcellularLocation>
</comment>
<dbReference type="GO" id="GO:0050660">
    <property type="term" value="F:flavin adenine dinucleotide binding"/>
    <property type="evidence" value="ECO:0007669"/>
    <property type="project" value="InterPro"/>
</dbReference>
<dbReference type="InterPro" id="IPR046373">
    <property type="entry name" value="Acyl-CoA_Oxase/DH_mid-dom_sf"/>
</dbReference>
<comment type="catalytic activity">
    <reaction evidence="22">
        <text>(2R)-2-methylbutanoyl-CoA + oxidized [electron-transfer flavoprotein] + H(+) = ethylacryloyl-CoA + reduced [electron-transfer flavoprotein]</text>
        <dbReference type="Rhea" id="RHEA:65296"/>
        <dbReference type="Rhea" id="RHEA-COMP:10685"/>
        <dbReference type="Rhea" id="RHEA-COMP:10686"/>
        <dbReference type="ChEBI" id="CHEBI:15378"/>
        <dbReference type="ChEBI" id="CHEBI:57692"/>
        <dbReference type="ChEBI" id="CHEBI:58307"/>
        <dbReference type="ChEBI" id="CHEBI:156439"/>
        <dbReference type="ChEBI" id="CHEBI:156440"/>
    </reaction>
    <physiologicalReaction direction="left-to-right" evidence="22">
        <dbReference type="Rhea" id="RHEA:65297"/>
    </physiologicalReaction>
</comment>
<evidence type="ECO:0000256" key="22">
    <source>
        <dbReference type="ARBA" id="ARBA00048592"/>
    </source>
</evidence>
<keyword evidence="8 27" id="KW-0274">FAD</keyword>
<keyword evidence="13" id="KW-0443">Lipid metabolism</keyword>
<dbReference type="Proteomes" id="UP001286313">
    <property type="component" value="Unassembled WGS sequence"/>
</dbReference>
<keyword evidence="7 27" id="KW-0285">Flavoprotein</keyword>
<dbReference type="GO" id="GO:0005759">
    <property type="term" value="C:mitochondrial matrix"/>
    <property type="evidence" value="ECO:0007669"/>
    <property type="project" value="UniProtKB-SubCell"/>
</dbReference>
<dbReference type="Gene3D" id="1.20.140.10">
    <property type="entry name" value="Butyryl-CoA Dehydrogenase, subunit A, domain 3"/>
    <property type="match status" value="1"/>
</dbReference>
<evidence type="ECO:0000259" key="28">
    <source>
        <dbReference type="Pfam" id="PF00441"/>
    </source>
</evidence>
<evidence type="ECO:0000256" key="26">
    <source>
        <dbReference type="ARBA" id="ARBA00051903"/>
    </source>
</evidence>
<evidence type="ECO:0000256" key="5">
    <source>
        <dbReference type="ARBA" id="ARBA00011881"/>
    </source>
</evidence>
<name>A0AAE1K1S3_PETCI</name>
<keyword evidence="12 27" id="KW-0560">Oxidoreductase</keyword>
<evidence type="ECO:0000256" key="23">
    <source>
        <dbReference type="ARBA" id="ARBA00049096"/>
    </source>
</evidence>
<evidence type="ECO:0000256" key="11">
    <source>
        <dbReference type="ARBA" id="ARBA00022990"/>
    </source>
</evidence>
<keyword evidence="10" id="KW-0809">Transit peptide</keyword>
<dbReference type="CDD" id="cd01158">
    <property type="entry name" value="SCAD_SBCAD"/>
    <property type="match status" value="1"/>
</dbReference>
<evidence type="ECO:0000256" key="18">
    <source>
        <dbReference type="ARBA" id="ARBA00041537"/>
    </source>
</evidence>
<evidence type="ECO:0000256" key="1">
    <source>
        <dbReference type="ARBA" id="ARBA00001974"/>
    </source>
</evidence>
<dbReference type="InterPro" id="IPR036250">
    <property type="entry name" value="AcylCo_DH-like_C"/>
</dbReference>
<keyword evidence="11" id="KW-0007">Acetylation</keyword>
<evidence type="ECO:0000256" key="10">
    <source>
        <dbReference type="ARBA" id="ARBA00022946"/>
    </source>
</evidence>
<keyword evidence="9" id="KW-0276">Fatty acid metabolism</keyword>
<dbReference type="PROSITE" id="PS00073">
    <property type="entry name" value="ACYL_COA_DH_2"/>
    <property type="match status" value="1"/>
</dbReference>
<comment type="catalytic activity">
    <reaction evidence="25">
        <text>(2S)-2-methylbutanoyl-CoA + oxidized [electron-transfer flavoprotein] + H(+) = (2E)-2-methylbut-2-enoyl-CoA + reduced [electron-transfer flavoprotein]</text>
        <dbReference type="Rhea" id="RHEA:48256"/>
        <dbReference type="Rhea" id="RHEA-COMP:10685"/>
        <dbReference type="Rhea" id="RHEA-COMP:10686"/>
        <dbReference type="ChEBI" id="CHEBI:15378"/>
        <dbReference type="ChEBI" id="CHEBI:57337"/>
        <dbReference type="ChEBI" id="CHEBI:57692"/>
        <dbReference type="ChEBI" id="CHEBI:58307"/>
        <dbReference type="ChEBI" id="CHEBI:88166"/>
    </reaction>
    <physiologicalReaction direction="left-to-right" evidence="25">
        <dbReference type="Rhea" id="RHEA:48257"/>
    </physiologicalReaction>
</comment>
<evidence type="ECO:0000256" key="2">
    <source>
        <dbReference type="ARBA" id="ARBA00004305"/>
    </source>
</evidence>
<dbReference type="Pfam" id="PF02770">
    <property type="entry name" value="Acyl-CoA_dh_M"/>
    <property type="match status" value="1"/>
</dbReference>
<evidence type="ECO:0000256" key="4">
    <source>
        <dbReference type="ARBA" id="ARBA00009347"/>
    </source>
</evidence>
<dbReference type="FunFam" id="1.10.540.10:FF:000012">
    <property type="entry name" value="Acyl-CoA dehydrogenase short/branched chain"/>
    <property type="match status" value="1"/>
</dbReference>
<dbReference type="AlphaFoldDB" id="A0AAE1K1S3"/>
<evidence type="ECO:0000256" key="7">
    <source>
        <dbReference type="ARBA" id="ARBA00022630"/>
    </source>
</evidence>
<evidence type="ECO:0000256" key="25">
    <source>
        <dbReference type="ARBA" id="ARBA00049552"/>
    </source>
</evidence>
<evidence type="ECO:0000256" key="9">
    <source>
        <dbReference type="ARBA" id="ARBA00022832"/>
    </source>
</evidence>
<evidence type="ECO:0000313" key="32">
    <source>
        <dbReference type="Proteomes" id="UP001286313"/>
    </source>
</evidence>
<sequence>MTFSRMVRQAYSLPAWRQLCFKPMYPGVRQQQTAATLGDVAGMQVSPLTVLSPEEEMMKDAVAKFASEQIAPLVSKMDGEGHIDEKVLKGMFENGFMGVEVGEEYGGCGSTFFISNLVIEELAKVDASISVTCDIQNTLINTLLINLGTQDQKNKYLPKLATEYTGSFCLSEVESGSDAFAMKTTAKRDGNNYIINGSKMWISSAPLSGIFLVMANAEPSAGYKGITCFLVDAGTPGLSIGKKEDKLGLRASSTCVVHFDNVVVPEENILGKFGHGYKYAIGMLNEGRIGIGAQMVGLAQGCLDATIPYLLQRKQFGRTIFDFQAMQHAVANLATEIEAARLLVYNAARLKEAGQPFIKQGAMAKLYSSEVATRVTSKCIELMGGVGFTKDYPIEKFYRDCKIGTIYEGTSHIQLNTIAKIIGQEYSS</sequence>
<keyword evidence="6" id="KW-0597">Phosphoprotein</keyword>
<dbReference type="SUPFAM" id="SSF47203">
    <property type="entry name" value="Acyl-CoA dehydrogenase C-terminal domain-like"/>
    <property type="match status" value="1"/>
</dbReference>
<comment type="catalytic activity">
    <reaction evidence="23">
        <text>butanoyl-CoA + oxidized [electron-transfer flavoprotein] + H(+) = (2E)-butenoyl-CoA + reduced [electron-transfer flavoprotein]</text>
        <dbReference type="Rhea" id="RHEA:24004"/>
        <dbReference type="Rhea" id="RHEA-COMP:10685"/>
        <dbReference type="Rhea" id="RHEA-COMP:10686"/>
        <dbReference type="ChEBI" id="CHEBI:15378"/>
        <dbReference type="ChEBI" id="CHEBI:57332"/>
        <dbReference type="ChEBI" id="CHEBI:57371"/>
        <dbReference type="ChEBI" id="CHEBI:57692"/>
        <dbReference type="ChEBI" id="CHEBI:58307"/>
    </reaction>
    <physiologicalReaction direction="left-to-right" evidence="23">
        <dbReference type="Rhea" id="RHEA:24005"/>
    </physiologicalReaction>
</comment>
<evidence type="ECO:0000256" key="24">
    <source>
        <dbReference type="ARBA" id="ARBA00049192"/>
    </source>
</evidence>
<dbReference type="InterPro" id="IPR013786">
    <property type="entry name" value="AcylCoA_DH/ox_N"/>
</dbReference>
<comment type="pathway">
    <text evidence="3">Lipid metabolism; mitochondrial fatty acid beta-oxidation.</text>
</comment>
<proteinExistence type="inferred from homology"/>
<dbReference type="InterPro" id="IPR006089">
    <property type="entry name" value="Acyl-CoA_DH_CS"/>
</dbReference>
<evidence type="ECO:0000256" key="16">
    <source>
        <dbReference type="ARBA" id="ARBA00039036"/>
    </source>
</evidence>
<comment type="subunit">
    <text evidence="5">Homotetramer.</text>
</comment>
<comment type="catalytic activity">
    <reaction evidence="26">
        <text>2-methylpropanoyl-CoA + oxidized [electron-transfer flavoprotein] + H(+) = 2-methylpropenoyl-CoA + reduced [electron-transfer flavoprotein]</text>
        <dbReference type="Rhea" id="RHEA:44180"/>
        <dbReference type="Rhea" id="RHEA-COMP:10685"/>
        <dbReference type="Rhea" id="RHEA-COMP:10686"/>
        <dbReference type="ChEBI" id="CHEBI:15378"/>
        <dbReference type="ChEBI" id="CHEBI:57338"/>
        <dbReference type="ChEBI" id="CHEBI:57692"/>
        <dbReference type="ChEBI" id="CHEBI:58307"/>
        <dbReference type="ChEBI" id="CHEBI:62500"/>
    </reaction>
    <physiologicalReaction direction="left-to-right" evidence="26">
        <dbReference type="Rhea" id="RHEA:44181"/>
    </physiologicalReaction>
</comment>
<accession>A0AAE1K1S3</accession>
<evidence type="ECO:0000256" key="13">
    <source>
        <dbReference type="ARBA" id="ARBA00023098"/>
    </source>
</evidence>
<reference evidence="31" key="1">
    <citation type="submission" date="2023-10" db="EMBL/GenBank/DDBJ databases">
        <title>Genome assemblies of two species of porcelain crab, Petrolisthes cinctipes and Petrolisthes manimaculis (Anomura: Porcellanidae).</title>
        <authorList>
            <person name="Angst P."/>
        </authorList>
    </citation>
    <scope>NUCLEOTIDE SEQUENCE</scope>
    <source>
        <strain evidence="31">PB745_01</strain>
        <tissue evidence="31">Gill</tissue>
    </source>
</reference>
<dbReference type="InterPro" id="IPR009100">
    <property type="entry name" value="AcylCoA_DH/oxidase_NM_dom_sf"/>
</dbReference>
<evidence type="ECO:0000256" key="14">
    <source>
        <dbReference type="ARBA" id="ARBA00023128"/>
    </source>
</evidence>
<dbReference type="Gene3D" id="2.40.110.10">
    <property type="entry name" value="Butyryl-CoA Dehydrogenase, subunit A, domain 2"/>
    <property type="match status" value="1"/>
</dbReference>
<feature type="domain" description="Acyl-CoA dehydrogenase/oxidase C-terminal" evidence="28">
    <location>
        <begin position="274"/>
        <end position="421"/>
    </location>
</feature>
<evidence type="ECO:0000256" key="19">
    <source>
        <dbReference type="ARBA" id="ARBA00042821"/>
    </source>
</evidence>
<dbReference type="InterPro" id="IPR009075">
    <property type="entry name" value="AcylCo_DH/oxidase_C"/>
</dbReference>
<comment type="pathway">
    <text evidence="15">Amino-acid degradation; L-isoleucine degradation.</text>
</comment>
<dbReference type="Pfam" id="PF02771">
    <property type="entry name" value="Acyl-CoA_dh_N"/>
    <property type="match status" value="1"/>
</dbReference>
<dbReference type="GO" id="GO:0006631">
    <property type="term" value="P:fatty acid metabolic process"/>
    <property type="evidence" value="ECO:0007669"/>
    <property type="project" value="UniProtKB-KW"/>
</dbReference>
<dbReference type="GO" id="GO:0003853">
    <property type="term" value="F:short-chain 2-methyl fatty acyl-CoA dehydrogenase activity"/>
    <property type="evidence" value="ECO:0007669"/>
    <property type="project" value="UniProtKB-EC"/>
</dbReference>
<evidence type="ECO:0000313" key="31">
    <source>
        <dbReference type="EMBL" id="KAK3860470.1"/>
    </source>
</evidence>
<evidence type="ECO:0000256" key="20">
    <source>
        <dbReference type="ARBA" id="ARBA00048235"/>
    </source>
</evidence>
<comment type="cofactor">
    <cofactor evidence="1 27">
        <name>FAD</name>
        <dbReference type="ChEBI" id="CHEBI:57692"/>
    </cofactor>
</comment>
<dbReference type="InterPro" id="IPR037069">
    <property type="entry name" value="AcylCoA_DH/ox_N_sf"/>
</dbReference>
<dbReference type="SUPFAM" id="SSF56645">
    <property type="entry name" value="Acyl-CoA dehydrogenase NM domain-like"/>
    <property type="match status" value="1"/>
</dbReference>
<evidence type="ECO:0000256" key="8">
    <source>
        <dbReference type="ARBA" id="ARBA00022827"/>
    </source>
</evidence>
<keyword evidence="14" id="KW-0496">Mitochondrion</keyword>
<evidence type="ECO:0000256" key="21">
    <source>
        <dbReference type="ARBA" id="ARBA00048307"/>
    </source>
</evidence>
<dbReference type="PROSITE" id="PS00072">
    <property type="entry name" value="ACYL_COA_DH_1"/>
    <property type="match status" value="1"/>
</dbReference>
<dbReference type="PANTHER" id="PTHR43884">
    <property type="entry name" value="ACYL-COA DEHYDROGENASE"/>
    <property type="match status" value="1"/>
</dbReference>
<evidence type="ECO:0000256" key="12">
    <source>
        <dbReference type="ARBA" id="ARBA00023002"/>
    </source>
</evidence>